<dbReference type="Pfam" id="PF13489">
    <property type="entry name" value="Methyltransf_23"/>
    <property type="match status" value="1"/>
</dbReference>
<name>A0A8J2TPX0_9BACI</name>
<dbReference type="EMBL" id="BMEV01000068">
    <property type="protein sequence ID" value="GFZ86523.1"/>
    <property type="molecule type" value="Genomic_DNA"/>
</dbReference>
<keyword evidence="1" id="KW-0175">Coiled coil</keyword>
<feature type="coiled-coil region" evidence="1">
    <location>
        <begin position="195"/>
        <end position="290"/>
    </location>
</feature>
<dbReference type="RefSeq" id="WP_188393047.1">
    <property type="nucleotide sequence ID" value="NZ_BMEV01000068.1"/>
</dbReference>
<evidence type="ECO:0008006" key="4">
    <source>
        <dbReference type="Google" id="ProtNLM"/>
    </source>
</evidence>
<dbReference type="Gene3D" id="3.40.50.150">
    <property type="entry name" value="Vaccinia Virus protein VP39"/>
    <property type="match status" value="1"/>
</dbReference>
<dbReference type="AlphaFoldDB" id="A0A8J2TPX0"/>
<protein>
    <recommendedName>
        <fullName evidence="4">Methyltransferase domain-containing protein</fullName>
    </recommendedName>
</protein>
<keyword evidence="3" id="KW-1185">Reference proteome</keyword>
<evidence type="ECO:0000313" key="2">
    <source>
        <dbReference type="EMBL" id="GFZ86523.1"/>
    </source>
</evidence>
<gene>
    <name evidence="2" type="ORF">GCM10010978_28020</name>
</gene>
<evidence type="ECO:0000256" key="1">
    <source>
        <dbReference type="SAM" id="Coils"/>
    </source>
</evidence>
<dbReference type="PANTHER" id="PTHR43861">
    <property type="entry name" value="TRANS-ACONITATE 2-METHYLTRANSFERASE-RELATED"/>
    <property type="match status" value="1"/>
</dbReference>
<evidence type="ECO:0000313" key="3">
    <source>
        <dbReference type="Proteomes" id="UP000602050"/>
    </source>
</evidence>
<dbReference type="PANTHER" id="PTHR43861:SF6">
    <property type="entry name" value="METHYLTRANSFERASE TYPE 11"/>
    <property type="match status" value="1"/>
</dbReference>
<comment type="caution">
    <text evidence="2">The sequence shown here is derived from an EMBL/GenBank/DDBJ whole genome shotgun (WGS) entry which is preliminary data.</text>
</comment>
<dbReference type="InterPro" id="IPR029063">
    <property type="entry name" value="SAM-dependent_MTases_sf"/>
</dbReference>
<accession>A0A8J2TPX0</accession>
<proteinExistence type="predicted"/>
<reference evidence="2" key="2">
    <citation type="submission" date="2020-09" db="EMBL/GenBank/DDBJ databases">
        <authorList>
            <person name="Sun Q."/>
            <person name="Zhou Y."/>
        </authorList>
    </citation>
    <scope>NUCLEOTIDE SEQUENCE</scope>
    <source>
        <strain evidence="2">CGMCC 1.12360</strain>
    </source>
</reference>
<dbReference type="SUPFAM" id="SSF53335">
    <property type="entry name" value="S-adenosyl-L-methionine-dependent methyltransferases"/>
    <property type="match status" value="1"/>
</dbReference>
<dbReference type="CDD" id="cd02440">
    <property type="entry name" value="AdoMet_MTases"/>
    <property type="match status" value="1"/>
</dbReference>
<organism evidence="2 3">
    <name type="scientific">Compostibacillus humi</name>
    <dbReference type="NCBI Taxonomy" id="1245525"/>
    <lineage>
        <taxon>Bacteria</taxon>
        <taxon>Bacillati</taxon>
        <taxon>Bacillota</taxon>
        <taxon>Bacilli</taxon>
        <taxon>Bacillales</taxon>
        <taxon>Bacillaceae</taxon>
        <taxon>Compostibacillus</taxon>
    </lineage>
</organism>
<reference evidence="2" key="1">
    <citation type="journal article" date="2014" name="Int. J. Syst. Evol. Microbiol.">
        <title>Complete genome sequence of Corynebacterium casei LMG S-19264T (=DSM 44701T), isolated from a smear-ripened cheese.</title>
        <authorList>
            <consortium name="US DOE Joint Genome Institute (JGI-PGF)"/>
            <person name="Walter F."/>
            <person name="Albersmeier A."/>
            <person name="Kalinowski J."/>
            <person name="Ruckert C."/>
        </authorList>
    </citation>
    <scope>NUCLEOTIDE SEQUENCE</scope>
    <source>
        <strain evidence="2">CGMCC 1.12360</strain>
    </source>
</reference>
<dbReference type="Proteomes" id="UP000602050">
    <property type="component" value="Unassembled WGS sequence"/>
</dbReference>
<sequence>MEEIKDYIYEAYYSEMGESFGKKVRERIHWILQNVKGNDILDVGCSQGITSILLGREGKNVIGIDTSSSAIEDANKYLLKEEEETQNCVNFIKGNFFLEEFNKTFDCVILGEVLEHISDIDTFFAKASSLTKNDGQIIVTTPFGINDFIDHKRTFYLSEFLRLQEENPVVINEVKFLGKWIGVVFSKDQNLGQKVNINNDLLIRLEEAVQKIEREYVSQINMLQTKLETVQNEQSSESHLKYLEEKAEKVKIQKELYDAYTENENIINKYRKLDRDYEILLTRYNNLKNSKFGRLATKYWNFRKKKRR</sequence>